<comment type="cofactor">
    <cofactor evidence="1">
        <name>Zn(2+)</name>
        <dbReference type="ChEBI" id="CHEBI:29105"/>
    </cofactor>
</comment>
<name>A0A7S7NRC1_PALFE</name>
<feature type="domain" description="Adenosine deaminase" evidence="10">
    <location>
        <begin position="181"/>
        <end position="429"/>
    </location>
</feature>
<dbReference type="Proteomes" id="UP000593892">
    <property type="component" value="Chromosome"/>
</dbReference>
<keyword evidence="4" id="KW-0378">Hydrolase</keyword>
<dbReference type="PANTHER" id="PTHR11409">
    <property type="entry name" value="ADENOSINE DEAMINASE"/>
    <property type="match status" value="1"/>
</dbReference>
<dbReference type="Gene3D" id="3.20.20.140">
    <property type="entry name" value="Metal-dependent hydrolases"/>
    <property type="match status" value="1"/>
</dbReference>
<evidence type="ECO:0000256" key="5">
    <source>
        <dbReference type="ARBA" id="ARBA00022833"/>
    </source>
</evidence>
<sequence length="479" mass="53714">MPRQQPQAEFTRVLPAIAATLLFLSLWSAVAQPAAHPFEPHWQHLKSTLSNDDLYRLMWALPKGGDLHNHHEYSIPMSFWLEGAARHGYLTRTRVSSCGESEAFQWLTLRPDSVSKLSACAQRDFTPVSALTAPQRKAWLAALTLDPSESKDEFFDRLVRRLGDLERDPQLMGDALILAQRQLQAEDAVYLETQLDPREFHGLTEDQGAAAIRARLAKPDSLATRIPVRLQVSALRFLPGAEDDLRQGFAFVHRNRDLWVGMNLVGREDNPDGRPARFAAVLRELRRAYPDVHLSLHAGESSQADTHVADTLAIGAERIGHGTNAYMDPNAMKLLRAGRQLIEVSLTSNLALGYVPDLRRHPFPTYLRQGMPVCLNTDDRGVMDSNLTDEYFAAVALFDLTWAEVVQIGRWSLEYSFAEAPLKQELLARFASNVAAFEKSYSSADWPQRLSRVPPRSSGTTPRLMKLRPQPSARPAARN</sequence>
<feature type="signal peptide" evidence="9">
    <location>
        <begin position="1"/>
        <end position="31"/>
    </location>
</feature>
<keyword evidence="12" id="KW-1185">Reference proteome</keyword>
<evidence type="ECO:0000256" key="6">
    <source>
        <dbReference type="ARBA" id="ARBA00023080"/>
    </source>
</evidence>
<proteinExistence type="inferred from homology"/>
<keyword evidence="9" id="KW-0732">Signal</keyword>
<evidence type="ECO:0000259" key="10">
    <source>
        <dbReference type="Pfam" id="PF00962"/>
    </source>
</evidence>
<comment type="similarity">
    <text evidence="2">Belongs to the metallo-dependent hydrolases superfamily. Adenosine and AMP deaminases family.</text>
</comment>
<dbReference type="GO" id="GO:0009117">
    <property type="term" value="P:nucleotide metabolic process"/>
    <property type="evidence" value="ECO:0007669"/>
    <property type="project" value="UniProtKB-KW"/>
</dbReference>
<dbReference type="InterPro" id="IPR006330">
    <property type="entry name" value="Ado/ade_deaminase"/>
</dbReference>
<dbReference type="PANTHER" id="PTHR11409:SF42">
    <property type="entry name" value="ADENOSINE DEAMINASE-LIKE PROTEIN"/>
    <property type="match status" value="1"/>
</dbReference>
<protein>
    <submittedName>
        <fullName evidence="11">Adenosine deaminase</fullName>
    </submittedName>
</protein>
<evidence type="ECO:0000313" key="12">
    <source>
        <dbReference type="Proteomes" id="UP000593892"/>
    </source>
</evidence>
<feature type="region of interest" description="Disordered" evidence="8">
    <location>
        <begin position="448"/>
        <end position="479"/>
    </location>
</feature>
<dbReference type="GO" id="GO:0004000">
    <property type="term" value="F:adenosine deaminase activity"/>
    <property type="evidence" value="ECO:0007669"/>
    <property type="project" value="TreeGrafter"/>
</dbReference>
<dbReference type="KEGG" id="pfer:IRI77_37515"/>
<evidence type="ECO:0000256" key="9">
    <source>
        <dbReference type="SAM" id="SignalP"/>
    </source>
</evidence>
<dbReference type="InterPro" id="IPR001365">
    <property type="entry name" value="A_deaminase_dom"/>
</dbReference>
<evidence type="ECO:0000313" key="11">
    <source>
        <dbReference type="EMBL" id="QOY88368.1"/>
    </source>
</evidence>
<organism evidence="11 12">
    <name type="scientific">Paludibaculum fermentans</name>
    <dbReference type="NCBI Taxonomy" id="1473598"/>
    <lineage>
        <taxon>Bacteria</taxon>
        <taxon>Pseudomonadati</taxon>
        <taxon>Acidobacteriota</taxon>
        <taxon>Terriglobia</taxon>
        <taxon>Bryobacterales</taxon>
        <taxon>Bryobacteraceae</taxon>
        <taxon>Paludibaculum</taxon>
    </lineage>
</organism>
<dbReference type="GO" id="GO:0006154">
    <property type="term" value="P:adenosine catabolic process"/>
    <property type="evidence" value="ECO:0007669"/>
    <property type="project" value="TreeGrafter"/>
</dbReference>
<dbReference type="AlphaFoldDB" id="A0A7S7NRC1"/>
<dbReference type="GO" id="GO:0046103">
    <property type="term" value="P:inosine biosynthetic process"/>
    <property type="evidence" value="ECO:0007669"/>
    <property type="project" value="TreeGrafter"/>
</dbReference>
<keyword evidence="5" id="KW-0862">Zinc</keyword>
<dbReference type="RefSeq" id="WP_194450031.1">
    <property type="nucleotide sequence ID" value="NZ_CP063849.1"/>
</dbReference>
<evidence type="ECO:0000256" key="4">
    <source>
        <dbReference type="ARBA" id="ARBA00022801"/>
    </source>
</evidence>
<dbReference type="GO" id="GO:0046872">
    <property type="term" value="F:metal ion binding"/>
    <property type="evidence" value="ECO:0007669"/>
    <property type="project" value="UniProtKB-KW"/>
</dbReference>
<dbReference type="InterPro" id="IPR032466">
    <property type="entry name" value="Metal_Hydrolase"/>
</dbReference>
<evidence type="ECO:0000256" key="8">
    <source>
        <dbReference type="SAM" id="MobiDB-lite"/>
    </source>
</evidence>
<dbReference type="SUPFAM" id="SSF51556">
    <property type="entry name" value="Metallo-dependent hydrolases"/>
    <property type="match status" value="1"/>
</dbReference>
<keyword evidence="6" id="KW-0546">Nucleotide metabolism</keyword>
<dbReference type="EMBL" id="CP063849">
    <property type="protein sequence ID" value="QOY88368.1"/>
    <property type="molecule type" value="Genomic_DNA"/>
</dbReference>
<dbReference type="Pfam" id="PF00962">
    <property type="entry name" value="A_deaminase"/>
    <property type="match status" value="1"/>
</dbReference>
<accession>A0A7S7NRC1</accession>
<reference evidence="11 12" key="1">
    <citation type="submission" date="2020-10" db="EMBL/GenBank/DDBJ databases">
        <title>Complete genome sequence of Paludibaculum fermentans P105T, a facultatively anaerobic acidobacterium capable of dissimilatory Fe(III) reduction.</title>
        <authorList>
            <person name="Dedysh S.N."/>
            <person name="Beletsky A.V."/>
            <person name="Kulichevskaya I.S."/>
            <person name="Mardanov A.V."/>
            <person name="Ravin N.V."/>
        </authorList>
    </citation>
    <scope>NUCLEOTIDE SEQUENCE [LARGE SCALE GENOMIC DNA]</scope>
    <source>
        <strain evidence="11 12">P105</strain>
    </source>
</reference>
<evidence type="ECO:0000256" key="2">
    <source>
        <dbReference type="ARBA" id="ARBA00006676"/>
    </source>
</evidence>
<evidence type="ECO:0000256" key="1">
    <source>
        <dbReference type="ARBA" id="ARBA00001947"/>
    </source>
</evidence>
<evidence type="ECO:0000256" key="7">
    <source>
        <dbReference type="ARBA" id="ARBA00048787"/>
    </source>
</evidence>
<gene>
    <name evidence="11" type="ORF">IRI77_37515</name>
</gene>
<evidence type="ECO:0000256" key="3">
    <source>
        <dbReference type="ARBA" id="ARBA00022723"/>
    </source>
</evidence>
<feature type="chain" id="PRO_5032708192" evidence="9">
    <location>
        <begin position="32"/>
        <end position="479"/>
    </location>
</feature>
<keyword evidence="3" id="KW-0479">Metal-binding</keyword>
<comment type="catalytic activity">
    <reaction evidence="7">
        <text>N(6)-methyl-AMP + H2O + H(+) = IMP + methylamine</text>
        <dbReference type="Rhea" id="RHEA:16001"/>
        <dbReference type="ChEBI" id="CHEBI:15377"/>
        <dbReference type="ChEBI" id="CHEBI:15378"/>
        <dbReference type="ChEBI" id="CHEBI:58053"/>
        <dbReference type="ChEBI" id="CHEBI:59338"/>
        <dbReference type="ChEBI" id="CHEBI:144842"/>
    </reaction>
    <physiologicalReaction direction="left-to-right" evidence="7">
        <dbReference type="Rhea" id="RHEA:16002"/>
    </physiologicalReaction>
</comment>